<reference evidence="2 3" key="1">
    <citation type="submission" date="2016-01" db="EMBL/GenBank/DDBJ databases">
        <authorList>
            <consortium name="TB Trials Study Group"/>
            <person name="Sutton G."/>
            <person name="Brinkac L."/>
            <person name="Sanka R."/>
            <person name="Adams M."/>
            <person name="Lau E.L."/>
            <person name="Macaden R."/>
            <person name="Grewal H.M.S."/>
        </authorList>
    </citation>
    <scope>NUCLEOTIDE SEQUENCE [LARGE SCALE GENOMIC DNA]</scope>
    <source>
        <strain evidence="2 3">IS-1744</strain>
    </source>
</reference>
<dbReference type="AlphaFoldDB" id="A0A117JKP7"/>
<name>A0A117JKP7_9MYCO</name>
<dbReference type="RefSeq" id="WP_064395162.1">
    <property type="nucleotide sequence ID" value="NZ_LQIR01000011.1"/>
</dbReference>
<gene>
    <name evidence="2" type="ORF">AU192_18580</name>
</gene>
<proteinExistence type="predicted"/>
<evidence type="ECO:0000313" key="2">
    <source>
        <dbReference type="EMBL" id="KUI18663.1"/>
    </source>
</evidence>
<evidence type="ECO:0000256" key="1">
    <source>
        <dbReference type="SAM" id="Phobius"/>
    </source>
</evidence>
<keyword evidence="1" id="KW-1133">Transmembrane helix</keyword>
<dbReference type="EMBL" id="LQIR01000011">
    <property type="protein sequence ID" value="KUI18663.1"/>
    <property type="molecule type" value="Genomic_DNA"/>
</dbReference>
<accession>A0A117JKP7</accession>
<keyword evidence="1" id="KW-0472">Membrane</keyword>
<dbReference type="Proteomes" id="UP000053707">
    <property type="component" value="Unassembled WGS sequence"/>
</dbReference>
<evidence type="ECO:0000313" key="3">
    <source>
        <dbReference type="Proteomes" id="UP000053707"/>
    </source>
</evidence>
<keyword evidence="3" id="KW-1185">Reference proteome</keyword>
<feature type="transmembrane region" description="Helical" evidence="1">
    <location>
        <begin position="109"/>
        <end position="133"/>
    </location>
</feature>
<comment type="caution">
    <text evidence="2">The sequence shown here is derived from an EMBL/GenBank/DDBJ whole genome shotgun (WGS) entry which is preliminary data.</text>
</comment>
<protein>
    <submittedName>
        <fullName evidence="2">Uncharacterized protein</fullName>
    </submittedName>
</protein>
<organism evidence="2 3">
    <name type="scientific">Mycobacterium lehmannii</name>
    <dbReference type="NCBI Taxonomy" id="2048550"/>
    <lineage>
        <taxon>Bacteria</taxon>
        <taxon>Bacillati</taxon>
        <taxon>Actinomycetota</taxon>
        <taxon>Actinomycetes</taxon>
        <taxon>Mycobacteriales</taxon>
        <taxon>Mycobacteriaceae</taxon>
        <taxon>Mycobacterium</taxon>
    </lineage>
</organism>
<feature type="transmembrane region" description="Helical" evidence="1">
    <location>
        <begin position="67"/>
        <end position="89"/>
    </location>
</feature>
<feature type="transmembrane region" description="Helical" evidence="1">
    <location>
        <begin position="37"/>
        <end position="55"/>
    </location>
</feature>
<keyword evidence="1" id="KW-0812">Transmembrane</keyword>
<sequence>MNTPKSRARWVRGGLVGSCSAVLTATAHTFAGGQLPAGSALIVAMLVCATVGAVVARPALDGRHARLLAAVGALSLAQLLGHLSFVLAGGHVHSAAALGLTPTMAAAHIGAAAILGTAIAAVEYLYVVCVSVLQWLRIFATSGLRPRVRRVHRVVKTVVAESVLLSCGLGMRAPPLRLATRHRAA</sequence>